<dbReference type="Proteomes" id="UP000238312">
    <property type="component" value="Unassembled WGS sequence"/>
</dbReference>
<organism evidence="6 7">
    <name type="scientific">Nonomuraea fuscirosea</name>
    <dbReference type="NCBI Taxonomy" id="1291556"/>
    <lineage>
        <taxon>Bacteria</taxon>
        <taxon>Bacillati</taxon>
        <taxon>Actinomycetota</taxon>
        <taxon>Actinomycetes</taxon>
        <taxon>Streptosporangiales</taxon>
        <taxon>Streptosporangiaceae</taxon>
        <taxon>Nonomuraea</taxon>
    </lineage>
</organism>
<name>A0A2T0LPU1_9ACTN</name>
<accession>A0A2T0LPU1</accession>
<feature type="domain" description="Tn3 transposase DDE" evidence="5">
    <location>
        <begin position="401"/>
        <end position="788"/>
    </location>
</feature>
<dbReference type="GO" id="GO:0006313">
    <property type="term" value="P:DNA transposition"/>
    <property type="evidence" value="ECO:0007669"/>
    <property type="project" value="InterPro"/>
</dbReference>
<keyword evidence="2" id="KW-0815">Transposition</keyword>
<dbReference type="AlphaFoldDB" id="A0A2T0LPU1"/>
<dbReference type="GO" id="GO:0003677">
    <property type="term" value="F:DNA binding"/>
    <property type="evidence" value="ECO:0007669"/>
    <property type="project" value="UniProtKB-KW"/>
</dbReference>
<evidence type="ECO:0000313" key="7">
    <source>
        <dbReference type="Proteomes" id="UP000238312"/>
    </source>
</evidence>
<keyword evidence="4" id="KW-0233">DNA recombination</keyword>
<dbReference type="NCBIfam" id="NF033527">
    <property type="entry name" value="transpos_Tn3"/>
    <property type="match status" value="1"/>
</dbReference>
<sequence>MRADLDRLLVHDPEIGMPRLRWLTTPAVEATPLAIGVSIDKLLYLRAMDAHHLDLSMLPRERRRFLATVGRRSTVQGLERREERRYPILLALVAQSAVDQLDEVIALFDQAVSARESHAKAKTDEALAERAKKGEARQLLMDVILPILVDPGISDEQVGGILRERIGMDKLREVSAINWKPLPRDHGRLAALEASYTYLRKFNPKVLSAVDFQGGPGATDLMDALEVLKELNRTGGRKVPAGTPTSFVPARYADYLAKARKTGDEKAFRHYWELCLVLALRDGLRSGDVFVPGSRRYADPGTYLFTPEQWEGRRAEFCQLVRKPARAAEAIDQVKEELHQALEDLEETLANAAPNDVGAVRLDEAGQLVIPPLSAEDIPAEAKALREELSGMLPFVPIASLLIELDARTHFLDCFTHAGGRKTKLSIEQKRNILAVLIAGATNLGLTRMSEACGVSYDTLAWTQEWYVREETLREANTVLVNHHYKLELAKKFGGGTMSSSDGQRFPVRGKSLTARDMNIHGGKVLSTYTHVSDQWSTYGTKQIIPTTREGHYTLDELLGNETDLPIHEHATDTHGATLVNFGLFDLVGKVLTPRVRDLGRITLMRVDTPAATNALFPHAGPLLADRWNEDLITECWDDLLRMAGSLKFGEATASLVVGKWSAASRQNTLSAAVKEWGRMRRTIHAARYLSDPVYRRKISRQLNKGESLHALRRDLHYAQQGTIVRPHLQDQTEQAWCLTILTNAVITWTTEYYAMGIRELRAQGREVSDELLSFIAPGHRENINFFGFIEVDIEGELAKLDDGWRPLRPTLVTEAGTTFLLNP</sequence>
<dbReference type="InterPro" id="IPR047653">
    <property type="entry name" value="Tn3-like_transpos"/>
</dbReference>
<dbReference type="EMBL" id="PVNG01000048">
    <property type="protein sequence ID" value="PRX45320.1"/>
    <property type="molecule type" value="Genomic_DNA"/>
</dbReference>
<dbReference type="GO" id="GO:0004803">
    <property type="term" value="F:transposase activity"/>
    <property type="evidence" value="ECO:0007669"/>
    <property type="project" value="InterPro"/>
</dbReference>
<reference evidence="6 7" key="1">
    <citation type="submission" date="2018-03" db="EMBL/GenBank/DDBJ databases">
        <title>Genomic Encyclopedia of Type Strains, Phase III (KMG-III): the genomes of soil and plant-associated and newly described type strains.</title>
        <authorList>
            <person name="Whitman W."/>
        </authorList>
    </citation>
    <scope>NUCLEOTIDE SEQUENCE [LARGE SCALE GENOMIC DNA]</scope>
    <source>
        <strain evidence="6 7">CGMCC 4.7104</strain>
    </source>
</reference>
<evidence type="ECO:0000256" key="3">
    <source>
        <dbReference type="ARBA" id="ARBA00023125"/>
    </source>
</evidence>
<comment type="caution">
    <text evidence="6">The sequence shown here is derived from an EMBL/GenBank/DDBJ whole genome shotgun (WGS) entry which is preliminary data.</text>
</comment>
<evidence type="ECO:0000256" key="1">
    <source>
        <dbReference type="ARBA" id="ARBA00009402"/>
    </source>
</evidence>
<protein>
    <submittedName>
        <fullName evidence="6">TnpA family transposase</fullName>
    </submittedName>
</protein>
<comment type="similarity">
    <text evidence="1">Belongs to the transposase 7 family.</text>
</comment>
<evidence type="ECO:0000313" key="6">
    <source>
        <dbReference type="EMBL" id="PRX45320.1"/>
    </source>
</evidence>
<evidence type="ECO:0000256" key="4">
    <source>
        <dbReference type="ARBA" id="ARBA00023172"/>
    </source>
</evidence>
<keyword evidence="3" id="KW-0238">DNA-binding</keyword>
<proteinExistence type="inferred from homology"/>
<dbReference type="Pfam" id="PF01526">
    <property type="entry name" value="DDE_Tnp_Tn3"/>
    <property type="match status" value="1"/>
</dbReference>
<dbReference type="RefSeq" id="WP_219912520.1">
    <property type="nucleotide sequence ID" value="NZ_PVNG01000048.1"/>
</dbReference>
<dbReference type="InterPro" id="IPR002513">
    <property type="entry name" value="Tn3_Tnp_DDE_dom"/>
</dbReference>
<evidence type="ECO:0000259" key="5">
    <source>
        <dbReference type="Pfam" id="PF01526"/>
    </source>
</evidence>
<evidence type="ECO:0000256" key="2">
    <source>
        <dbReference type="ARBA" id="ARBA00022578"/>
    </source>
</evidence>
<keyword evidence="7" id="KW-1185">Reference proteome</keyword>
<gene>
    <name evidence="6" type="ORF">B0I32_1486</name>
</gene>